<evidence type="ECO:0000313" key="3">
    <source>
        <dbReference type="Proteomes" id="UP000266841"/>
    </source>
</evidence>
<dbReference type="AlphaFoldDB" id="K0SU69"/>
<dbReference type="Proteomes" id="UP000266841">
    <property type="component" value="Unassembled WGS sequence"/>
</dbReference>
<comment type="caution">
    <text evidence="2">The sequence shown here is derived from an EMBL/GenBank/DDBJ whole genome shotgun (WGS) entry which is preliminary data.</text>
</comment>
<proteinExistence type="predicted"/>
<protein>
    <submittedName>
        <fullName evidence="2">Uncharacterized protein</fullName>
    </submittedName>
</protein>
<organism evidence="2 3">
    <name type="scientific">Thalassiosira oceanica</name>
    <name type="common">Marine diatom</name>
    <dbReference type="NCBI Taxonomy" id="159749"/>
    <lineage>
        <taxon>Eukaryota</taxon>
        <taxon>Sar</taxon>
        <taxon>Stramenopiles</taxon>
        <taxon>Ochrophyta</taxon>
        <taxon>Bacillariophyta</taxon>
        <taxon>Coscinodiscophyceae</taxon>
        <taxon>Thalassiosirophycidae</taxon>
        <taxon>Thalassiosirales</taxon>
        <taxon>Thalassiosiraceae</taxon>
        <taxon>Thalassiosira</taxon>
    </lineage>
</organism>
<name>K0SU69_THAOC</name>
<dbReference type="EMBL" id="AGNL01017142">
    <property type="protein sequence ID" value="EJK64546.1"/>
    <property type="molecule type" value="Genomic_DNA"/>
</dbReference>
<accession>K0SU69</accession>
<evidence type="ECO:0000256" key="1">
    <source>
        <dbReference type="SAM" id="MobiDB-lite"/>
    </source>
</evidence>
<reference evidence="2 3" key="1">
    <citation type="journal article" date="2012" name="Genome Biol.">
        <title>Genome and low-iron response of an oceanic diatom adapted to chronic iron limitation.</title>
        <authorList>
            <person name="Lommer M."/>
            <person name="Specht M."/>
            <person name="Roy A.S."/>
            <person name="Kraemer L."/>
            <person name="Andreson R."/>
            <person name="Gutowska M.A."/>
            <person name="Wolf J."/>
            <person name="Bergner S.V."/>
            <person name="Schilhabel M.B."/>
            <person name="Klostermeier U.C."/>
            <person name="Beiko R.G."/>
            <person name="Rosenstiel P."/>
            <person name="Hippler M."/>
            <person name="Laroche J."/>
        </authorList>
    </citation>
    <scope>NUCLEOTIDE SEQUENCE [LARGE SCALE GENOMIC DNA]</scope>
    <source>
        <strain evidence="2 3">CCMP1005</strain>
    </source>
</reference>
<gene>
    <name evidence="2" type="ORF">THAOC_14710</name>
</gene>
<keyword evidence="3" id="KW-1185">Reference proteome</keyword>
<dbReference type="AntiFam" id="ANF00012">
    <property type="entry name" value="tRNA translation"/>
</dbReference>
<evidence type="ECO:0000313" key="2">
    <source>
        <dbReference type="EMBL" id="EJK64546.1"/>
    </source>
</evidence>
<feature type="region of interest" description="Disordered" evidence="1">
    <location>
        <begin position="1"/>
        <end position="26"/>
    </location>
</feature>
<sequence>RGIQIDGVKESSRPDSTISSKNSCAPCEDRTHDFRIMRPALYLLS</sequence>
<feature type="compositionally biased region" description="Polar residues" evidence="1">
    <location>
        <begin position="14"/>
        <end position="23"/>
    </location>
</feature>
<feature type="non-terminal residue" evidence="2">
    <location>
        <position position="1"/>
    </location>
</feature>